<dbReference type="InterPro" id="IPR002197">
    <property type="entry name" value="HTH_Fis"/>
</dbReference>
<dbReference type="InterPro" id="IPR025943">
    <property type="entry name" value="Sigma_54_int_dom_ATP-bd_2"/>
</dbReference>
<dbReference type="PANTHER" id="PTHR32071:SF101">
    <property type="entry name" value="ACETOIN DEHYDROGENASE OPERON TRANSCRIPTIONAL ACTIVATOR ACOR"/>
    <property type="match status" value="1"/>
</dbReference>
<dbReference type="SUPFAM" id="SSF52540">
    <property type="entry name" value="P-loop containing nucleoside triphosphate hydrolases"/>
    <property type="match status" value="1"/>
</dbReference>
<reference evidence="8 9" key="1">
    <citation type="submission" date="2020-04" db="EMBL/GenBank/DDBJ databases">
        <authorList>
            <person name="Hogendoorn C."/>
        </authorList>
    </citation>
    <scope>NUCLEOTIDE SEQUENCE [LARGE SCALE GENOMIC DNA]</scope>
    <source>
        <strain evidence="8">COOX1</strain>
    </source>
</reference>
<keyword evidence="1" id="KW-0547">Nucleotide-binding</keyword>
<dbReference type="Gene3D" id="1.10.10.60">
    <property type="entry name" value="Homeodomain-like"/>
    <property type="match status" value="1"/>
</dbReference>
<feature type="domain" description="Sigma-54 factor interaction" evidence="7">
    <location>
        <begin position="318"/>
        <end position="543"/>
    </location>
</feature>
<dbReference type="Pfam" id="PF25601">
    <property type="entry name" value="AAA_lid_14"/>
    <property type="match status" value="1"/>
</dbReference>
<dbReference type="CDD" id="cd00009">
    <property type="entry name" value="AAA"/>
    <property type="match status" value="1"/>
</dbReference>
<dbReference type="SUPFAM" id="SSF46689">
    <property type="entry name" value="Homeodomain-like"/>
    <property type="match status" value="1"/>
</dbReference>
<dbReference type="InterPro" id="IPR027417">
    <property type="entry name" value="P-loop_NTPase"/>
</dbReference>
<evidence type="ECO:0000256" key="3">
    <source>
        <dbReference type="ARBA" id="ARBA00023015"/>
    </source>
</evidence>
<dbReference type="Gene3D" id="3.30.450.40">
    <property type="match status" value="1"/>
</dbReference>
<dbReference type="PROSITE" id="PS00676">
    <property type="entry name" value="SIGMA54_INTERACT_2"/>
    <property type="match status" value="1"/>
</dbReference>
<evidence type="ECO:0000313" key="9">
    <source>
        <dbReference type="Proteomes" id="UP000502196"/>
    </source>
</evidence>
<evidence type="ECO:0000259" key="7">
    <source>
        <dbReference type="PROSITE" id="PS50045"/>
    </source>
</evidence>
<keyword evidence="2" id="KW-0067">ATP-binding</keyword>
<evidence type="ECO:0000256" key="4">
    <source>
        <dbReference type="ARBA" id="ARBA00023125"/>
    </source>
</evidence>
<dbReference type="EMBL" id="LR792683">
    <property type="protein sequence ID" value="CAB3394042.1"/>
    <property type="molecule type" value="Genomic_DNA"/>
</dbReference>
<dbReference type="SUPFAM" id="SSF55781">
    <property type="entry name" value="GAF domain-like"/>
    <property type="match status" value="1"/>
</dbReference>
<dbReference type="InterPro" id="IPR025944">
    <property type="entry name" value="Sigma_54_int_dom_CS"/>
</dbReference>
<evidence type="ECO:0000256" key="1">
    <source>
        <dbReference type="ARBA" id="ARBA00022741"/>
    </source>
</evidence>
<organism evidence="8 9">
    <name type="scientific">Kyrpidia spormannii</name>
    <dbReference type="NCBI Taxonomy" id="2055160"/>
    <lineage>
        <taxon>Bacteria</taxon>
        <taxon>Bacillati</taxon>
        <taxon>Bacillota</taxon>
        <taxon>Bacilli</taxon>
        <taxon>Bacillales</taxon>
        <taxon>Alicyclobacillaceae</taxon>
        <taxon>Kyrpidia</taxon>
    </lineage>
</organism>
<gene>
    <name evidence="8" type="primary">acoR</name>
    <name evidence="8" type="ORF">COOX1_2216</name>
</gene>
<dbReference type="Gene3D" id="1.10.8.60">
    <property type="match status" value="1"/>
</dbReference>
<dbReference type="PRINTS" id="PR01590">
    <property type="entry name" value="HTHFIS"/>
</dbReference>
<dbReference type="FunFam" id="3.40.50.300:FF:000006">
    <property type="entry name" value="DNA-binding transcriptional regulator NtrC"/>
    <property type="match status" value="1"/>
</dbReference>
<dbReference type="Pfam" id="PF02954">
    <property type="entry name" value="HTH_8"/>
    <property type="match status" value="1"/>
</dbReference>
<dbReference type="InterPro" id="IPR058031">
    <property type="entry name" value="AAA_lid_NorR"/>
</dbReference>
<protein>
    <submittedName>
        <fullName evidence="8">Transcriptional regulator (AcoR-acetoin)</fullName>
    </submittedName>
</protein>
<proteinExistence type="predicted"/>
<dbReference type="InterPro" id="IPR003593">
    <property type="entry name" value="AAA+_ATPase"/>
</dbReference>
<dbReference type="Pfam" id="PF01590">
    <property type="entry name" value="GAF"/>
    <property type="match status" value="1"/>
</dbReference>
<dbReference type="PROSITE" id="PS00688">
    <property type="entry name" value="SIGMA54_INTERACT_3"/>
    <property type="match status" value="1"/>
</dbReference>
<dbReference type="Gene3D" id="3.40.50.300">
    <property type="entry name" value="P-loop containing nucleotide triphosphate hydrolases"/>
    <property type="match status" value="1"/>
</dbReference>
<accession>A0A6F9E9A9</accession>
<evidence type="ECO:0000256" key="6">
    <source>
        <dbReference type="SAM" id="MobiDB-lite"/>
    </source>
</evidence>
<dbReference type="GO" id="GO:0005524">
    <property type="term" value="F:ATP binding"/>
    <property type="evidence" value="ECO:0007669"/>
    <property type="project" value="UniProtKB-KW"/>
</dbReference>
<dbReference type="InterPro" id="IPR009057">
    <property type="entry name" value="Homeodomain-like_sf"/>
</dbReference>
<evidence type="ECO:0000256" key="2">
    <source>
        <dbReference type="ARBA" id="ARBA00022840"/>
    </source>
</evidence>
<dbReference type="SMART" id="SM00382">
    <property type="entry name" value="AAA"/>
    <property type="match status" value="1"/>
</dbReference>
<keyword evidence="5" id="KW-0804">Transcription</keyword>
<dbReference type="PANTHER" id="PTHR32071">
    <property type="entry name" value="TRANSCRIPTIONAL REGULATORY PROTEIN"/>
    <property type="match status" value="1"/>
</dbReference>
<dbReference type="Pfam" id="PF00158">
    <property type="entry name" value="Sigma54_activat"/>
    <property type="match status" value="1"/>
</dbReference>
<name>A0A6F9E9A9_9BACL</name>
<dbReference type="InterPro" id="IPR003018">
    <property type="entry name" value="GAF"/>
</dbReference>
<evidence type="ECO:0000256" key="5">
    <source>
        <dbReference type="ARBA" id="ARBA00023163"/>
    </source>
</evidence>
<keyword evidence="3" id="KW-0805">Transcription regulation</keyword>
<dbReference type="InterPro" id="IPR029016">
    <property type="entry name" value="GAF-like_dom_sf"/>
</dbReference>
<keyword evidence="4" id="KW-0238">DNA-binding</keyword>
<evidence type="ECO:0000313" key="8">
    <source>
        <dbReference type="EMBL" id="CAB3394042.1"/>
    </source>
</evidence>
<feature type="region of interest" description="Disordered" evidence="6">
    <location>
        <begin position="552"/>
        <end position="577"/>
    </location>
</feature>
<dbReference type="GO" id="GO:0043565">
    <property type="term" value="F:sequence-specific DNA binding"/>
    <property type="evidence" value="ECO:0007669"/>
    <property type="project" value="InterPro"/>
</dbReference>
<dbReference type="PROSITE" id="PS50045">
    <property type="entry name" value="SIGMA54_INTERACT_4"/>
    <property type="match status" value="1"/>
</dbReference>
<dbReference type="InterPro" id="IPR002078">
    <property type="entry name" value="Sigma_54_int"/>
</dbReference>
<dbReference type="AlphaFoldDB" id="A0A6F9E9A9"/>
<sequence length="623" mass="69597">MLHRGGSMGMWQRFVREGVLDEARIGGRIAESWRRCRREGVDPFGGSGRTILSRGELEDRRMARDRLLRAAAPYLEDLYHYIEDTKHLILLIDAEGFVLFRKGYREVARRADGIQFVEGARWTESEVGTNAIGTALATGEPIMVVGAEHYAVASHPWVCAAAPIRDDRGNLLGILDVSGPVEQAHPLALATVTTAAYAIERQFHLDQHRDRMTLLHMTLEDASFSLRDGLTAICDADGSLVWLSPALRRHVGGESVRTLEQLQETGARIHVERPVTVRDSGFDRTLGSIICLGSPDSGVYRVVQSPRPGVPEIEFPGQIGESAAFRAVLRQVERVAKTDVTVCIEGETGTGKELVARAIHANSARRGGPFVAVNCGAIPEELLESELFGYVEGAFTGARKQGYKGKFEQAHGGTLFLDEIGDITPAMQVALLRVLQERRVTPLGSSKEVSVDLRVIAATHHNLREQVKRGRLREDLFYRLYVYPIRVPPLRERKQDIPHLVRYFFREHNNEVSIPHWIMEKWMQYDWPGNVRELFNLLERAQVAGPGEWEAWLPDSGAPGPEGAGATGDPGAPSSGRLNYREQIQKEEIMRALQETKGNVRLAAERLHMPRSTLYRRIHKFGL</sequence>
<dbReference type="GO" id="GO:0006355">
    <property type="term" value="P:regulation of DNA-templated transcription"/>
    <property type="evidence" value="ECO:0007669"/>
    <property type="project" value="InterPro"/>
</dbReference>
<dbReference type="Proteomes" id="UP000502196">
    <property type="component" value="Chromosome"/>
</dbReference>